<name>A0A0K8UJ12_BACLA</name>
<dbReference type="OrthoDB" id="10551268at2759"/>
<dbReference type="AlphaFoldDB" id="A0A0K8UJ12"/>
<accession>A0A0K8UJ12</accession>
<reference evidence="1" key="1">
    <citation type="submission" date="2015-06" db="EMBL/GenBank/DDBJ databases">
        <authorList>
            <person name="Hoefler B.C."/>
            <person name="Straight P.D."/>
        </authorList>
    </citation>
    <scope>NUCLEOTIDE SEQUENCE</scope>
</reference>
<gene>
    <name evidence="1" type="ORF">c0_g1_i1</name>
</gene>
<dbReference type="EMBL" id="GDHF01025645">
    <property type="protein sequence ID" value="JAI26669.1"/>
    <property type="molecule type" value="Transcribed_RNA"/>
</dbReference>
<proteinExistence type="predicted"/>
<sequence length="124" mass="13905">MISVIVAVDLAESEQAITPSTVTSPEISVHAVETEGRTFEAADALLDVDASTAHENKSGREARQFRTFGFGRRRFGRPAYFGGYGGFGRYGRPFYGGGFRRPYGYFPRPYYPRPYYGRPCCFYG</sequence>
<organism evidence="1">
    <name type="scientific">Bactrocera latifrons</name>
    <name type="common">Malaysian fruit fly</name>
    <name type="synonym">Chaetodacus latifrons</name>
    <dbReference type="NCBI Taxonomy" id="174628"/>
    <lineage>
        <taxon>Eukaryota</taxon>
        <taxon>Metazoa</taxon>
        <taxon>Ecdysozoa</taxon>
        <taxon>Arthropoda</taxon>
        <taxon>Hexapoda</taxon>
        <taxon>Insecta</taxon>
        <taxon>Pterygota</taxon>
        <taxon>Neoptera</taxon>
        <taxon>Endopterygota</taxon>
        <taxon>Diptera</taxon>
        <taxon>Brachycera</taxon>
        <taxon>Muscomorpha</taxon>
        <taxon>Tephritoidea</taxon>
        <taxon>Tephritidae</taxon>
        <taxon>Bactrocera</taxon>
        <taxon>Bactrocera</taxon>
    </lineage>
</organism>
<protein>
    <submittedName>
        <fullName evidence="1">Uncharacterized protein</fullName>
    </submittedName>
</protein>
<evidence type="ECO:0000313" key="1">
    <source>
        <dbReference type="EMBL" id="JAI26669.1"/>
    </source>
</evidence>